<dbReference type="SUPFAM" id="SSF52788">
    <property type="entry name" value="Phosphotyrosine protein phosphatases I"/>
    <property type="match status" value="1"/>
</dbReference>
<feature type="domain" description="Phosphotyrosine protein phosphatase I" evidence="1">
    <location>
        <begin position="3"/>
        <end position="114"/>
    </location>
</feature>
<gene>
    <name evidence="2" type="ORF">F0460_14185</name>
</gene>
<protein>
    <submittedName>
        <fullName evidence="2">Phosphotyrosine protein phosphatase</fullName>
    </submittedName>
</protein>
<dbReference type="InterPro" id="IPR036196">
    <property type="entry name" value="Ptyr_pPase_sf"/>
</dbReference>
<evidence type="ECO:0000259" key="1">
    <source>
        <dbReference type="SMART" id="SM00226"/>
    </source>
</evidence>
<proteinExistence type="predicted"/>
<evidence type="ECO:0000313" key="2">
    <source>
        <dbReference type="EMBL" id="KAA5532013.1"/>
    </source>
</evidence>
<comment type="caution">
    <text evidence="2">The sequence shown here is derived from an EMBL/GenBank/DDBJ whole genome shotgun (WGS) entry which is preliminary data.</text>
</comment>
<evidence type="ECO:0000313" key="3">
    <source>
        <dbReference type="Proteomes" id="UP000325141"/>
    </source>
</evidence>
<sequence length="114" mass="13401">MTKTILFICSANKQRSKTAEDYFSSKYADFEFISAGTNSKICEQEGTNPLTIELLEQANIIFVMENSHKKEVKNFINGRFKKEIIVLDIKDIYKYYQTELIEILDEKLRVYLEQ</sequence>
<dbReference type="InterPro" id="IPR016919">
    <property type="entry name" value="UCP029416_PTP"/>
</dbReference>
<accession>A0A5M6CAK1</accession>
<dbReference type="SMART" id="SM00226">
    <property type="entry name" value="LMWPc"/>
    <property type="match status" value="1"/>
</dbReference>
<dbReference type="Proteomes" id="UP000325141">
    <property type="component" value="Unassembled WGS sequence"/>
</dbReference>
<dbReference type="PIRSF" id="PIRSF029416">
    <property type="entry name" value="UCP029416_PTP"/>
    <property type="match status" value="1"/>
</dbReference>
<name>A0A5M6CAK1_9FLAO</name>
<dbReference type="Gene3D" id="3.40.50.2300">
    <property type="match status" value="1"/>
</dbReference>
<dbReference type="RefSeq" id="WP_150014379.1">
    <property type="nucleotide sequence ID" value="NZ_VWSG01000013.1"/>
</dbReference>
<dbReference type="AlphaFoldDB" id="A0A5M6CAK1"/>
<dbReference type="EMBL" id="VWSG01000013">
    <property type="protein sequence ID" value="KAA5532013.1"/>
    <property type="molecule type" value="Genomic_DNA"/>
</dbReference>
<organism evidence="2 3">
    <name type="scientific">Paenimyroides baculatum</name>
    <dbReference type="NCBI Taxonomy" id="2608000"/>
    <lineage>
        <taxon>Bacteria</taxon>
        <taxon>Pseudomonadati</taxon>
        <taxon>Bacteroidota</taxon>
        <taxon>Flavobacteriia</taxon>
        <taxon>Flavobacteriales</taxon>
        <taxon>Flavobacteriaceae</taxon>
        <taxon>Paenimyroides</taxon>
    </lineage>
</organism>
<keyword evidence="3" id="KW-1185">Reference proteome</keyword>
<reference evidence="2 3" key="1">
    <citation type="submission" date="2019-09" db="EMBL/GenBank/DDBJ databases">
        <title>Genome sequence and assembly of Flavobacterium sp.</title>
        <authorList>
            <person name="Chhetri G."/>
        </authorList>
    </citation>
    <scope>NUCLEOTIDE SEQUENCE [LARGE SCALE GENOMIC DNA]</scope>
    <source>
        <strain evidence="2 3">SNL9</strain>
    </source>
</reference>
<dbReference type="InterPro" id="IPR023485">
    <property type="entry name" value="Ptyr_pPase"/>
</dbReference>